<reference evidence="2" key="1">
    <citation type="submission" date="2009-07" db="EMBL/GenBank/DDBJ databases">
        <title>Complete genome sequence of Rothia mucilaginosa DJ.</title>
        <authorList>
            <person name="Yamane K."/>
            <person name="Nambu T."/>
            <person name="Mashimo C."/>
            <person name="Sugimori C."/>
            <person name="Yamanaka T."/>
            <person name="Leung K."/>
            <person name="Fukushima H."/>
        </authorList>
    </citation>
    <scope>NUCLEOTIDE SEQUENCE [LARGE SCALE GENOMIC DNA]</scope>
    <source>
        <strain evidence="2">DY-18</strain>
    </source>
</reference>
<dbReference type="HOGENOM" id="CLU_986546_0_0_11"/>
<dbReference type="KEGG" id="rmu:RMDY18_14030"/>
<sequence length="282" mass="30521">MVAEVLRLFAALAHVGVELPAALGRAQTLKVVLCRRVGGEYRLDSERVVNLSAQYQLYRIGEGHPAVGHFCFLLGTFTTFFGRKFREVTCQVDAACFAGCAGAAEVVGQSVPGLCLQVCFFGEFALRGDQGVFTIDVEQPGGYFPEVHTHRVAVLVEHQQFVVVVEDRYCDGAGHFHDVAGQHGVLVEFVLFDGRFDDVAAVLHGAGADGAFGGGINNLLVVAHSFIVCGFLAPLRLARQVRARFKARSGLNESIPLTPVRGERDAERLCLDIRRRGAPGQP</sequence>
<keyword evidence="2" id="KW-1185">Reference proteome</keyword>
<name>D2NUA9_ROTMD</name>
<dbReference type="GO" id="GO:0016740">
    <property type="term" value="F:transferase activity"/>
    <property type="evidence" value="ECO:0007669"/>
    <property type="project" value="UniProtKB-KW"/>
</dbReference>
<accession>D2NUA9</accession>
<dbReference type="Proteomes" id="UP000001883">
    <property type="component" value="Chromosome"/>
</dbReference>
<reference evidence="1 2" key="2">
    <citation type="journal article" date="2010" name="J Osaka Dent Univ">
        <title>Isolation and identification of Rothia mucilaginosa from persistent apical periodontitis lesions.</title>
        <authorList>
            <person name="Yamane K."/>
            <person name="Yoshida M."/>
            <person name="Fujihira T."/>
            <person name="Baba T."/>
            <person name="Tsuji N."/>
            <person name="Hayashi H."/>
            <person name="Sugimori C."/>
            <person name="Yamanaka T."/>
            <person name="Mashimo C."/>
            <person name="Nambu T."/>
            <person name="Kawai H."/>
            <person name="Fukushima H."/>
        </authorList>
    </citation>
    <scope>NUCLEOTIDE SEQUENCE [LARGE SCALE GENOMIC DNA]</scope>
    <source>
        <strain evidence="1 2">DY-18</strain>
    </source>
</reference>
<gene>
    <name evidence="1" type="ordered locus">RMDY18_14030</name>
</gene>
<proteinExistence type="predicted"/>
<dbReference type="AlphaFoldDB" id="D2NUA9"/>
<reference evidence="1 2" key="3">
    <citation type="journal article" date="2010" name="Sequencing">
        <title>Complete Genome Sequence of Rothia mucilaginosa DY-18: A Clinical Isolate with Dense Meshwork-Like Structures from a Persistent Apical Periodontitis Lesion.</title>
        <authorList>
            <person name="Yamane K."/>
            <person name="Nambu T."/>
            <person name="Yamanaka T."/>
            <person name="Mashimo C."/>
            <person name="Sugimori C."/>
            <person name="Leung K.-P."/>
            <person name="Fukushima H."/>
        </authorList>
    </citation>
    <scope>NUCLEOTIDE SEQUENCE [LARGE SCALE GENOMIC DNA]</scope>
    <source>
        <strain evidence="1 2">DY-18</strain>
    </source>
</reference>
<organism evidence="1 2">
    <name type="scientific">Rothia mucilaginosa (strain DY-18)</name>
    <name type="common">Stomatococcus mucilaginosus</name>
    <dbReference type="NCBI Taxonomy" id="680646"/>
    <lineage>
        <taxon>Bacteria</taxon>
        <taxon>Bacillati</taxon>
        <taxon>Actinomycetota</taxon>
        <taxon>Actinomycetes</taxon>
        <taxon>Micrococcales</taxon>
        <taxon>Micrococcaceae</taxon>
        <taxon>Rothia</taxon>
    </lineage>
</organism>
<keyword evidence="1" id="KW-0808">Transferase</keyword>
<dbReference type="EMBL" id="AP011540">
    <property type="protein sequence ID" value="BAI65235.1"/>
    <property type="molecule type" value="Genomic_DNA"/>
</dbReference>
<evidence type="ECO:0000313" key="2">
    <source>
        <dbReference type="Proteomes" id="UP000001883"/>
    </source>
</evidence>
<evidence type="ECO:0000313" key="1">
    <source>
        <dbReference type="EMBL" id="BAI65235.1"/>
    </source>
</evidence>
<protein>
    <submittedName>
        <fullName evidence="1">Glycosyltransferase involved in LPS biosynthesis</fullName>
    </submittedName>
</protein>